<keyword evidence="2" id="KW-1185">Reference proteome</keyword>
<accession>A0ABQ1TM04</accession>
<reference evidence="2" key="1">
    <citation type="journal article" date="2019" name="Int. J. Syst. Evol. Microbiol.">
        <title>The Global Catalogue of Microorganisms (GCM) 10K type strain sequencing project: providing services to taxonomists for standard genome sequencing and annotation.</title>
        <authorList>
            <consortium name="The Broad Institute Genomics Platform"/>
            <consortium name="The Broad Institute Genome Sequencing Center for Infectious Disease"/>
            <person name="Wu L."/>
            <person name="Ma J."/>
        </authorList>
    </citation>
    <scope>NUCLEOTIDE SEQUENCE [LARGE SCALE GENOMIC DNA]</scope>
    <source>
        <strain evidence="2">CGMCC 1.15197</strain>
    </source>
</reference>
<protein>
    <submittedName>
        <fullName evidence="1">Uncharacterized protein</fullName>
    </submittedName>
</protein>
<proteinExistence type="predicted"/>
<sequence>MFGGFIGMLIVDPATGAMYRISDRDLQGVLSETTAQLNPFDSKGLQIVSIEDVPSDMRSKMVPLK</sequence>
<evidence type="ECO:0000313" key="1">
    <source>
        <dbReference type="EMBL" id="GGE98413.1"/>
    </source>
</evidence>
<dbReference type="EMBL" id="BMHT01000001">
    <property type="protein sequence ID" value="GGE98413.1"/>
    <property type="molecule type" value="Genomic_DNA"/>
</dbReference>
<evidence type="ECO:0000313" key="2">
    <source>
        <dbReference type="Proteomes" id="UP000632273"/>
    </source>
</evidence>
<gene>
    <name evidence="1" type="ORF">GCM10011383_06540</name>
</gene>
<dbReference type="Proteomes" id="UP000632273">
    <property type="component" value="Unassembled WGS sequence"/>
</dbReference>
<organism evidence="1 2">
    <name type="scientific">Hymenobacter cavernae</name>
    <dbReference type="NCBI Taxonomy" id="2044852"/>
    <lineage>
        <taxon>Bacteria</taxon>
        <taxon>Pseudomonadati</taxon>
        <taxon>Bacteroidota</taxon>
        <taxon>Cytophagia</taxon>
        <taxon>Cytophagales</taxon>
        <taxon>Hymenobacteraceae</taxon>
        <taxon>Hymenobacter</taxon>
    </lineage>
</organism>
<name>A0ABQ1TM04_9BACT</name>
<comment type="caution">
    <text evidence="1">The sequence shown here is derived from an EMBL/GenBank/DDBJ whole genome shotgun (WGS) entry which is preliminary data.</text>
</comment>